<dbReference type="AlphaFoldDB" id="A0A4R5K7Y9"/>
<dbReference type="Gene3D" id="3.20.20.150">
    <property type="entry name" value="Divalent-metal-dependent TIM barrel enzymes"/>
    <property type="match status" value="1"/>
</dbReference>
<protein>
    <submittedName>
        <fullName evidence="2">Sugar phosphate isomerase/epimerase</fullName>
    </submittedName>
</protein>
<dbReference type="OrthoDB" id="9782626at2"/>
<dbReference type="Pfam" id="PF01261">
    <property type="entry name" value="AP_endonuc_2"/>
    <property type="match status" value="1"/>
</dbReference>
<gene>
    <name evidence="2" type="ORF">E1757_33185</name>
</gene>
<dbReference type="GO" id="GO:0016853">
    <property type="term" value="F:isomerase activity"/>
    <property type="evidence" value="ECO:0007669"/>
    <property type="project" value="UniProtKB-KW"/>
</dbReference>
<evidence type="ECO:0000313" key="3">
    <source>
        <dbReference type="Proteomes" id="UP000295636"/>
    </source>
</evidence>
<sequence>MIKGLTRAGIGNVGSIEAFVKAAAAHGFGAVSAGGQELEEWIASQGASAVRAFLQEHGVQIATIGLSAQWRTTEEEFVSGLGRLIQDAEAAAAAGCTVCSTYVLPSTDHDAATFTVQATRRLRTCAQLLAPYGIRLAIEFVGPHHLRTRWKHPFIWGLQETVDWIDAIGERNVGLLFDSYHWYTNELGVEDIVRLDASQIVLAHINDAPDLPIAEVLDNDRLFPGEGVIDLAGFLRGLKQIGYSGVVAQEILTPKPLEQSSEQLLQRSREAFRKVYTAAGLQ</sequence>
<dbReference type="InterPro" id="IPR050312">
    <property type="entry name" value="IolE/XylAMocC-like"/>
</dbReference>
<dbReference type="EMBL" id="SMRT01000029">
    <property type="protein sequence ID" value="TDF91233.1"/>
    <property type="molecule type" value="Genomic_DNA"/>
</dbReference>
<evidence type="ECO:0000259" key="1">
    <source>
        <dbReference type="Pfam" id="PF01261"/>
    </source>
</evidence>
<dbReference type="InterPro" id="IPR013022">
    <property type="entry name" value="Xyl_isomerase-like_TIM-brl"/>
</dbReference>
<dbReference type="SUPFAM" id="SSF51658">
    <property type="entry name" value="Xylose isomerase-like"/>
    <property type="match status" value="1"/>
</dbReference>
<comment type="caution">
    <text evidence="2">The sequence shown here is derived from an EMBL/GenBank/DDBJ whole genome shotgun (WGS) entry which is preliminary data.</text>
</comment>
<reference evidence="2 3" key="1">
    <citation type="submission" date="2019-03" db="EMBL/GenBank/DDBJ databases">
        <title>This is whole genome sequence of Paenibacillus sp MS74 strain.</title>
        <authorList>
            <person name="Trinh H.N."/>
        </authorList>
    </citation>
    <scope>NUCLEOTIDE SEQUENCE [LARGE SCALE GENOMIC DNA]</scope>
    <source>
        <strain evidence="2 3">MS74</strain>
    </source>
</reference>
<keyword evidence="2" id="KW-0413">Isomerase</keyword>
<dbReference type="PANTHER" id="PTHR12110">
    <property type="entry name" value="HYDROXYPYRUVATE ISOMERASE"/>
    <property type="match status" value="1"/>
</dbReference>
<dbReference type="InterPro" id="IPR036237">
    <property type="entry name" value="Xyl_isomerase-like_sf"/>
</dbReference>
<name>A0A4R5K7Y9_9BACL</name>
<proteinExistence type="predicted"/>
<dbReference type="PANTHER" id="PTHR12110:SF21">
    <property type="entry name" value="XYLOSE ISOMERASE-LIKE TIM BARREL DOMAIN-CONTAINING PROTEIN"/>
    <property type="match status" value="1"/>
</dbReference>
<evidence type="ECO:0000313" key="2">
    <source>
        <dbReference type="EMBL" id="TDF91233.1"/>
    </source>
</evidence>
<dbReference type="RefSeq" id="WP_133236356.1">
    <property type="nucleotide sequence ID" value="NZ_SMRT01000029.1"/>
</dbReference>
<keyword evidence="3" id="KW-1185">Reference proteome</keyword>
<organism evidence="2 3">
    <name type="scientific">Paenibacillus piri</name>
    <dbReference type="NCBI Taxonomy" id="2547395"/>
    <lineage>
        <taxon>Bacteria</taxon>
        <taxon>Bacillati</taxon>
        <taxon>Bacillota</taxon>
        <taxon>Bacilli</taxon>
        <taxon>Bacillales</taxon>
        <taxon>Paenibacillaceae</taxon>
        <taxon>Paenibacillus</taxon>
    </lineage>
</organism>
<feature type="domain" description="Xylose isomerase-like TIM barrel" evidence="1">
    <location>
        <begin position="20"/>
        <end position="271"/>
    </location>
</feature>
<dbReference type="Proteomes" id="UP000295636">
    <property type="component" value="Unassembled WGS sequence"/>
</dbReference>
<accession>A0A4R5K7Y9</accession>